<sequence>MFELDKKFVKFKLLYEEKEYAIIITRRAAEQRSQRLLSGCIFVCEK</sequence>
<reference evidence="1 2" key="2">
    <citation type="submission" date="2009-03" db="EMBL/GenBank/DDBJ databases">
        <title>Draft genome sequence of Roseburia inulinivorans (DSM 16841).</title>
        <authorList>
            <person name="Sudarsanam P."/>
            <person name="Ley R."/>
            <person name="Guruge J."/>
            <person name="Turnbaugh P.J."/>
            <person name="Mahowald M."/>
            <person name="Liep D."/>
            <person name="Gordon J."/>
        </authorList>
    </citation>
    <scope>NUCLEOTIDE SEQUENCE [LARGE SCALE GENOMIC DNA]</scope>
    <source>
        <strain evidence="1 2">DSM 16841</strain>
    </source>
</reference>
<accession>C0FNC2</accession>
<gene>
    <name evidence="1" type="ORF">ROSEINA2194_00216</name>
</gene>
<evidence type="ECO:0000313" key="2">
    <source>
        <dbReference type="Proteomes" id="UP000003561"/>
    </source>
</evidence>
<evidence type="ECO:0000313" key="1">
    <source>
        <dbReference type="EMBL" id="EEG95907.1"/>
    </source>
</evidence>
<dbReference type="AlphaFoldDB" id="C0FNC2"/>
<name>C0FNC2_9FIRM</name>
<reference evidence="1 2" key="1">
    <citation type="submission" date="2009-02" db="EMBL/GenBank/DDBJ databases">
        <authorList>
            <person name="Fulton L."/>
            <person name="Clifton S."/>
            <person name="Fulton B."/>
            <person name="Xu J."/>
            <person name="Minx P."/>
            <person name="Pepin K.H."/>
            <person name="Johnson M."/>
            <person name="Bhonagiri V."/>
            <person name="Nash W.E."/>
            <person name="Mardis E.R."/>
            <person name="Wilson R.K."/>
        </authorList>
    </citation>
    <scope>NUCLEOTIDE SEQUENCE [LARGE SCALE GENOMIC DNA]</scope>
    <source>
        <strain evidence="1 2">DSM 16841</strain>
    </source>
</reference>
<protein>
    <submittedName>
        <fullName evidence="1">Uncharacterized protein</fullName>
    </submittedName>
</protein>
<organism evidence="1 2">
    <name type="scientific">Roseburia inulinivorans DSM 16841</name>
    <dbReference type="NCBI Taxonomy" id="622312"/>
    <lineage>
        <taxon>Bacteria</taxon>
        <taxon>Bacillati</taxon>
        <taxon>Bacillota</taxon>
        <taxon>Clostridia</taxon>
        <taxon>Lachnospirales</taxon>
        <taxon>Lachnospiraceae</taxon>
        <taxon>Roseburia</taxon>
    </lineage>
</organism>
<dbReference type="EMBL" id="ACFY01000008">
    <property type="protein sequence ID" value="EEG95907.1"/>
    <property type="molecule type" value="Genomic_DNA"/>
</dbReference>
<comment type="caution">
    <text evidence="1">The sequence shown here is derived from an EMBL/GenBank/DDBJ whole genome shotgun (WGS) entry which is preliminary data.</text>
</comment>
<dbReference type="Proteomes" id="UP000003561">
    <property type="component" value="Unassembled WGS sequence"/>
</dbReference>
<proteinExistence type="predicted"/>